<name>A0AAD7JRH8_9AGAR</name>
<evidence type="ECO:0000313" key="2">
    <source>
        <dbReference type="EMBL" id="KAJ7770255.1"/>
    </source>
</evidence>
<comment type="caution">
    <text evidence="2">The sequence shown here is derived from an EMBL/GenBank/DDBJ whole genome shotgun (WGS) entry which is preliminary data.</text>
</comment>
<feature type="compositionally biased region" description="Acidic residues" evidence="1">
    <location>
        <begin position="47"/>
        <end position="59"/>
    </location>
</feature>
<feature type="region of interest" description="Disordered" evidence="1">
    <location>
        <begin position="47"/>
        <end position="97"/>
    </location>
</feature>
<dbReference type="EMBL" id="JARJLG010000024">
    <property type="protein sequence ID" value="KAJ7770255.1"/>
    <property type="molecule type" value="Genomic_DNA"/>
</dbReference>
<protein>
    <submittedName>
        <fullName evidence="2">Uncharacterized protein</fullName>
    </submittedName>
</protein>
<sequence>MPVVWLPVTHSGTEFSPFSLRHATLPKIVTALQGPVFDIAWAVTAEGEDQDDHEDDDDAPNEHYAPNEQDTPNEQNAPHECDPLNVDDEWPLPQPLDPLDEVVAAAPKPHTGPHHQRPAKPTKAEKVAKAAEKLQKARATAHTQRRAKHAHDLAVRGHVPTPVTVAAIVQPAAPVLTDLDASGLRATLGAYSGKAEDKMERKGSKVQRSIANLLGLGFHLVKWDGIHPRPLLDKNGRIIAILMGRPNQDDYLKSATSAFHAIRDAGAGAKFPAAMRNHRRRLFTAINVGLFYGKGQRIPCWLNNKGHGALVEGLLGNGDIQCLACFSDAPAAVFALWAPRLYNYYMDHNARLQRHSDLRRPFVGSIFSCTAFNFGTNVWTFKHRDVLNLTFGWCAVQALGEFDAMEGGHLVLWDLKLVMEFPHGVLILIPSATITHSNVPVQAGDKQLSFTQFTPGGIFRYVDNGCQTIEELAEKDPNKYDQVMALKAACWETGLSLMSTLDELLPNE</sequence>
<dbReference type="AlphaFoldDB" id="A0AAD7JRH8"/>
<keyword evidence="3" id="KW-1185">Reference proteome</keyword>
<feature type="compositionally biased region" description="Basic residues" evidence="1">
    <location>
        <begin position="111"/>
        <end position="120"/>
    </location>
</feature>
<dbReference type="Gene3D" id="3.60.130.30">
    <property type="match status" value="1"/>
</dbReference>
<gene>
    <name evidence="2" type="ORF">DFH07DRAFT_768771</name>
</gene>
<organism evidence="2 3">
    <name type="scientific">Mycena maculata</name>
    <dbReference type="NCBI Taxonomy" id="230809"/>
    <lineage>
        <taxon>Eukaryota</taxon>
        <taxon>Fungi</taxon>
        <taxon>Dikarya</taxon>
        <taxon>Basidiomycota</taxon>
        <taxon>Agaricomycotina</taxon>
        <taxon>Agaricomycetes</taxon>
        <taxon>Agaricomycetidae</taxon>
        <taxon>Agaricales</taxon>
        <taxon>Marasmiineae</taxon>
        <taxon>Mycenaceae</taxon>
        <taxon>Mycena</taxon>
    </lineage>
</organism>
<feature type="region of interest" description="Disordered" evidence="1">
    <location>
        <begin position="105"/>
        <end position="124"/>
    </location>
</feature>
<accession>A0AAD7JRH8</accession>
<dbReference type="Proteomes" id="UP001215280">
    <property type="component" value="Unassembled WGS sequence"/>
</dbReference>
<evidence type="ECO:0000313" key="3">
    <source>
        <dbReference type="Proteomes" id="UP001215280"/>
    </source>
</evidence>
<reference evidence="2" key="1">
    <citation type="submission" date="2023-03" db="EMBL/GenBank/DDBJ databases">
        <title>Massive genome expansion in bonnet fungi (Mycena s.s.) driven by repeated elements and novel gene families across ecological guilds.</title>
        <authorList>
            <consortium name="Lawrence Berkeley National Laboratory"/>
            <person name="Harder C.B."/>
            <person name="Miyauchi S."/>
            <person name="Viragh M."/>
            <person name="Kuo A."/>
            <person name="Thoen E."/>
            <person name="Andreopoulos B."/>
            <person name="Lu D."/>
            <person name="Skrede I."/>
            <person name="Drula E."/>
            <person name="Henrissat B."/>
            <person name="Morin E."/>
            <person name="Kohler A."/>
            <person name="Barry K."/>
            <person name="LaButti K."/>
            <person name="Morin E."/>
            <person name="Salamov A."/>
            <person name="Lipzen A."/>
            <person name="Mereny Z."/>
            <person name="Hegedus B."/>
            <person name="Baldrian P."/>
            <person name="Stursova M."/>
            <person name="Weitz H."/>
            <person name="Taylor A."/>
            <person name="Grigoriev I.V."/>
            <person name="Nagy L.G."/>
            <person name="Martin F."/>
            <person name="Kauserud H."/>
        </authorList>
    </citation>
    <scope>NUCLEOTIDE SEQUENCE</scope>
    <source>
        <strain evidence="2">CBHHK188m</strain>
    </source>
</reference>
<evidence type="ECO:0000256" key="1">
    <source>
        <dbReference type="SAM" id="MobiDB-lite"/>
    </source>
</evidence>
<proteinExistence type="predicted"/>